<keyword evidence="3" id="KW-0489">Methyltransferase</keyword>
<keyword evidence="1 3" id="KW-0808">Transferase</keyword>
<dbReference type="EMBL" id="QVLS01000001">
    <property type="protein sequence ID" value="RFP82761.1"/>
    <property type="molecule type" value="Genomic_DNA"/>
</dbReference>
<dbReference type="RefSeq" id="WP_116957432.1">
    <property type="nucleotide sequence ID" value="NZ_QVLS01000001.1"/>
</dbReference>
<protein>
    <submittedName>
        <fullName evidence="3">Class I SAM-dependent methyltransferase</fullName>
    </submittedName>
</protein>
<dbReference type="InterPro" id="IPR029063">
    <property type="entry name" value="SAM-dependent_MTases_sf"/>
</dbReference>
<dbReference type="GO" id="GO:0032259">
    <property type="term" value="P:methylation"/>
    <property type="evidence" value="ECO:0007669"/>
    <property type="project" value="UniProtKB-KW"/>
</dbReference>
<feature type="domain" description="Methyltransferase" evidence="2">
    <location>
        <begin position="76"/>
        <end position="175"/>
    </location>
</feature>
<dbReference type="CDD" id="cd02440">
    <property type="entry name" value="AdoMet_MTases"/>
    <property type="match status" value="1"/>
</dbReference>
<dbReference type="Proteomes" id="UP000261931">
    <property type="component" value="Unassembled WGS sequence"/>
</dbReference>
<dbReference type="Gene3D" id="3.40.50.150">
    <property type="entry name" value="Vaccinia Virus protein VP39"/>
    <property type="match status" value="1"/>
</dbReference>
<proteinExistence type="predicted"/>
<evidence type="ECO:0000256" key="1">
    <source>
        <dbReference type="ARBA" id="ARBA00022679"/>
    </source>
</evidence>
<comment type="caution">
    <text evidence="3">The sequence shown here is derived from an EMBL/GenBank/DDBJ whole genome shotgun (WGS) entry which is preliminary data.</text>
</comment>
<evidence type="ECO:0000313" key="4">
    <source>
        <dbReference type="Proteomes" id="UP000261931"/>
    </source>
</evidence>
<keyword evidence="4" id="KW-1185">Reference proteome</keyword>
<reference evidence="3 4" key="1">
    <citation type="submission" date="2018-08" db="EMBL/GenBank/DDBJ databases">
        <title>Hydrogenophaga sp. LA-38 isolated from sludge.</title>
        <authorList>
            <person name="Im W.-T."/>
        </authorList>
    </citation>
    <scope>NUCLEOTIDE SEQUENCE [LARGE SCALE GENOMIC DNA]</scope>
    <source>
        <strain evidence="3 4">LA-38</strain>
    </source>
</reference>
<evidence type="ECO:0000259" key="2">
    <source>
        <dbReference type="Pfam" id="PF13649"/>
    </source>
</evidence>
<evidence type="ECO:0000313" key="3">
    <source>
        <dbReference type="EMBL" id="RFP82761.1"/>
    </source>
</evidence>
<dbReference type="Pfam" id="PF13649">
    <property type="entry name" value="Methyltransf_25"/>
    <property type="match status" value="1"/>
</dbReference>
<name>A0A372EQE8_9BURK</name>
<dbReference type="PANTHER" id="PTHR43861">
    <property type="entry name" value="TRANS-ACONITATE 2-METHYLTRANSFERASE-RELATED"/>
    <property type="match status" value="1"/>
</dbReference>
<dbReference type="InterPro" id="IPR041698">
    <property type="entry name" value="Methyltransf_25"/>
</dbReference>
<dbReference type="AlphaFoldDB" id="A0A372EQE8"/>
<dbReference type="GO" id="GO:0008168">
    <property type="term" value="F:methyltransferase activity"/>
    <property type="evidence" value="ECO:0007669"/>
    <property type="project" value="UniProtKB-KW"/>
</dbReference>
<sequence>MPHADPSAPFDPRTVAQLDAAWGDPASWTEHGLQWTHLSTVKARIAQAVSGDPAVHPLQWFFQRVAAERPLPLRRVLVLACGEGHVERETVSAGWAESAVALDLSSRVLERAREAAQAQGLAIDYHQADMNRLPVGAPGFEPGSFDAVLGVAAVHHCSEIERLYADVATLLPPGGWFFLDEYVGPDRFQWSPSHVRHLNTLLELLPPRLRTTLDGRLKAHARRPTPQEVIAVDASEAVRSSELLPLLSGHFERLAWRPYGGALLHVLLSDIAQNFLGDAEAPYLDALLDAEEELLRSGQLDPCFGCVIARRPR</sequence>
<accession>A0A372EQE8</accession>
<gene>
    <name evidence="3" type="ORF">DY262_02775</name>
</gene>
<organism evidence="3 4">
    <name type="scientific">Hydrogenophaga borbori</name>
    <dbReference type="NCBI Taxonomy" id="2294117"/>
    <lineage>
        <taxon>Bacteria</taxon>
        <taxon>Pseudomonadati</taxon>
        <taxon>Pseudomonadota</taxon>
        <taxon>Betaproteobacteria</taxon>
        <taxon>Burkholderiales</taxon>
        <taxon>Comamonadaceae</taxon>
        <taxon>Hydrogenophaga</taxon>
    </lineage>
</organism>
<dbReference type="SUPFAM" id="SSF53335">
    <property type="entry name" value="S-adenosyl-L-methionine-dependent methyltransferases"/>
    <property type="match status" value="1"/>
</dbReference>